<dbReference type="PANTHER" id="PTHR30154:SF34">
    <property type="entry name" value="TRANSCRIPTIONAL REGULATOR AZLB"/>
    <property type="match status" value="1"/>
</dbReference>
<accession>A0A812EZK1</accession>
<dbReference type="InterPro" id="IPR036390">
    <property type="entry name" value="WH_DNA-bd_sf"/>
</dbReference>
<name>A0A812EZK1_9ARCH</name>
<sequence length="142" mass="16227">MPFRLDSIDEAILESLSKDGRKSFRQISREIKVSTPTVKARYERLVNIGLIKAVLPIIDTGKLEKSAGKKIENIRTDAIKNRKIKLSQDMLVKMTCDYCNGPVAAKPTVLKFGNYERFFCCTSCRSLYKEKYRGRIESLSNQ</sequence>
<proteinExistence type="predicted"/>
<dbReference type="Pfam" id="PF08394">
    <property type="entry name" value="Arc_trans_TRASH"/>
    <property type="match status" value="1"/>
</dbReference>
<dbReference type="InterPro" id="IPR036388">
    <property type="entry name" value="WH-like_DNA-bd_sf"/>
</dbReference>
<keyword evidence="3" id="KW-0804">Transcription</keyword>
<evidence type="ECO:0000256" key="1">
    <source>
        <dbReference type="ARBA" id="ARBA00023015"/>
    </source>
</evidence>
<dbReference type="SMART" id="SM00344">
    <property type="entry name" value="HTH_ASNC"/>
    <property type="match status" value="1"/>
</dbReference>
<keyword evidence="1" id="KW-0805">Transcription regulation</keyword>
<dbReference type="PROSITE" id="PS50956">
    <property type="entry name" value="HTH_ASNC_2"/>
    <property type="match status" value="1"/>
</dbReference>
<organism evidence="5 6">
    <name type="scientific">Candidatus Nitrosotenuis uzonensis</name>
    <dbReference type="NCBI Taxonomy" id="1407055"/>
    <lineage>
        <taxon>Archaea</taxon>
        <taxon>Nitrososphaerota</taxon>
        <taxon>Candidatus Nitrosotenuis</taxon>
    </lineage>
</organism>
<feature type="domain" description="HTH asnC-type" evidence="4">
    <location>
        <begin position="5"/>
        <end position="70"/>
    </location>
</feature>
<dbReference type="Gene3D" id="1.10.10.10">
    <property type="entry name" value="Winged helix-like DNA-binding domain superfamily/Winged helix DNA-binding domain"/>
    <property type="match status" value="1"/>
</dbReference>
<gene>
    <name evidence="5" type="ORF">NUZ5A_20290</name>
</gene>
<evidence type="ECO:0000256" key="2">
    <source>
        <dbReference type="ARBA" id="ARBA00023125"/>
    </source>
</evidence>
<reference evidence="5" key="1">
    <citation type="submission" date="2021-02" db="EMBL/GenBank/DDBJ databases">
        <authorList>
            <person name="Han P."/>
        </authorList>
    </citation>
    <scope>NUCLEOTIDE SEQUENCE</scope>
    <source>
        <strain evidence="5">Candidatus Nitrosotenuis uzonensis 5A</strain>
    </source>
</reference>
<comment type="caution">
    <text evidence="5">The sequence shown here is derived from an EMBL/GenBank/DDBJ whole genome shotgun (WGS) entry which is preliminary data.</text>
</comment>
<evidence type="ECO:0000259" key="4">
    <source>
        <dbReference type="PROSITE" id="PS50956"/>
    </source>
</evidence>
<dbReference type="InterPro" id="IPR019888">
    <property type="entry name" value="Tscrpt_reg_AsnC-like"/>
</dbReference>
<dbReference type="GO" id="GO:0043200">
    <property type="term" value="P:response to amino acid"/>
    <property type="evidence" value="ECO:0007669"/>
    <property type="project" value="TreeGrafter"/>
</dbReference>
<evidence type="ECO:0000256" key="3">
    <source>
        <dbReference type="ARBA" id="ARBA00023163"/>
    </source>
</evidence>
<dbReference type="PANTHER" id="PTHR30154">
    <property type="entry name" value="LEUCINE-RESPONSIVE REGULATORY PROTEIN"/>
    <property type="match status" value="1"/>
</dbReference>
<dbReference type="GO" id="GO:0005829">
    <property type="term" value="C:cytosol"/>
    <property type="evidence" value="ECO:0007669"/>
    <property type="project" value="TreeGrafter"/>
</dbReference>
<dbReference type="InterPro" id="IPR000485">
    <property type="entry name" value="AsnC-type_HTH_dom"/>
</dbReference>
<dbReference type="InterPro" id="IPR011017">
    <property type="entry name" value="TRASH_dom"/>
</dbReference>
<protein>
    <submittedName>
        <fullName evidence="5">Putative transcriptional regulator, AsnC family</fullName>
    </submittedName>
</protein>
<dbReference type="EMBL" id="CAJNAQ010000002">
    <property type="protein sequence ID" value="CAE6487283.1"/>
    <property type="molecule type" value="Genomic_DNA"/>
</dbReference>
<dbReference type="RefSeq" id="WP_205098004.1">
    <property type="nucleotide sequence ID" value="NZ_CAJNAQ010000002.1"/>
</dbReference>
<dbReference type="SUPFAM" id="SSF46785">
    <property type="entry name" value="Winged helix' DNA-binding domain"/>
    <property type="match status" value="1"/>
</dbReference>
<dbReference type="GO" id="GO:0043565">
    <property type="term" value="F:sequence-specific DNA binding"/>
    <property type="evidence" value="ECO:0007669"/>
    <property type="project" value="InterPro"/>
</dbReference>
<dbReference type="SMART" id="SM00746">
    <property type="entry name" value="TRASH"/>
    <property type="match status" value="1"/>
</dbReference>
<keyword evidence="2" id="KW-0238">DNA-binding</keyword>
<evidence type="ECO:0000313" key="5">
    <source>
        <dbReference type="EMBL" id="CAE6487283.1"/>
    </source>
</evidence>
<dbReference type="Pfam" id="PF13404">
    <property type="entry name" value="HTH_AsnC-type"/>
    <property type="match status" value="1"/>
</dbReference>
<dbReference type="PRINTS" id="PR00033">
    <property type="entry name" value="HTHASNC"/>
</dbReference>
<evidence type="ECO:0000313" key="6">
    <source>
        <dbReference type="Proteomes" id="UP000655759"/>
    </source>
</evidence>
<dbReference type="InterPro" id="IPR013603">
    <property type="entry name" value="TRASH_TR_C_prok"/>
</dbReference>
<dbReference type="AlphaFoldDB" id="A0A812EZK1"/>
<dbReference type="Proteomes" id="UP000655759">
    <property type="component" value="Unassembled WGS sequence"/>
</dbReference>